<reference evidence="5 6" key="1">
    <citation type="submission" date="2019-01" db="EMBL/GenBank/DDBJ databases">
        <title>Fusobacterium necrophorum Isolated From the Uterus of Dairy Cows.</title>
        <authorList>
            <person name="Francis A.M."/>
        </authorList>
    </citation>
    <scope>NUCLEOTIDE SEQUENCE [LARGE SCALE GENOMIC DNA]</scope>
    <source>
        <strain evidence="5 6">KG35</strain>
    </source>
</reference>
<organism evidence="5 6">
    <name type="scientific">Fusobacterium necrophorum</name>
    <dbReference type="NCBI Taxonomy" id="859"/>
    <lineage>
        <taxon>Bacteria</taxon>
        <taxon>Fusobacteriati</taxon>
        <taxon>Fusobacteriota</taxon>
        <taxon>Fusobacteriia</taxon>
        <taxon>Fusobacteriales</taxon>
        <taxon>Fusobacteriaceae</taxon>
        <taxon>Fusobacterium</taxon>
    </lineage>
</organism>
<evidence type="ECO:0000256" key="1">
    <source>
        <dbReference type="ARBA" id="ARBA00010688"/>
    </source>
</evidence>
<dbReference type="RefSeq" id="WP_129491378.1">
    <property type="nucleotide sequence ID" value="NZ_SBAP01000019.1"/>
</dbReference>
<proteinExistence type="inferred from homology"/>
<gene>
    <name evidence="5" type="ORF">EPT53_07790</name>
</gene>
<accession>A0A4Q2KZC8</accession>
<comment type="similarity">
    <text evidence="1">Belongs to the carbohydrate kinase PfkB family.</text>
</comment>
<dbReference type="Proteomes" id="UP000289216">
    <property type="component" value="Unassembled WGS sequence"/>
</dbReference>
<dbReference type="InterPro" id="IPR011611">
    <property type="entry name" value="PfkB_dom"/>
</dbReference>
<evidence type="ECO:0000259" key="4">
    <source>
        <dbReference type="Pfam" id="PF00294"/>
    </source>
</evidence>
<dbReference type="CDD" id="cd01166">
    <property type="entry name" value="KdgK"/>
    <property type="match status" value="1"/>
</dbReference>
<dbReference type="AlphaFoldDB" id="A0A4Q2KZC8"/>
<keyword evidence="2" id="KW-0808">Transferase</keyword>
<evidence type="ECO:0000313" key="6">
    <source>
        <dbReference type="Proteomes" id="UP000289216"/>
    </source>
</evidence>
<sequence>MSKLFNFSEKEFSLICAGEMIMRLSPINHELLIQGNSLTKQMGGAEFNVATSVSLLGEKVGILTKLPKNSIGEFAHKVVIANKISDKYLIFDDSLEKRMAIYYYEYGASPRKPKVTYDRLNSSFQTLEFHEIPEEIYSNTKIFHVSGITLGLSEKINEVTKKIMKKFKEGGAIISFDVNFRENLWSEKKAADEIKQILFDVDILFASEESFRKMFQQKGELKDVIKNFAQEYDLSIVSSSKREVNSSKSHNFSSIIFERATNTFYHEEAYKNIEVVDRIGSGDAYVAGVLFGILKNNSGEMALKYGNANAALKNTINGDTACTNLSILEEIIYEHEHGNTSEMSR</sequence>
<protein>
    <submittedName>
        <fullName evidence="5">Sugar kinase</fullName>
    </submittedName>
</protein>
<dbReference type="SUPFAM" id="SSF53613">
    <property type="entry name" value="Ribokinase-like"/>
    <property type="match status" value="1"/>
</dbReference>
<dbReference type="Pfam" id="PF00294">
    <property type="entry name" value="PfkB"/>
    <property type="match status" value="1"/>
</dbReference>
<dbReference type="EMBL" id="SBAP01000019">
    <property type="protein sequence ID" value="RXZ69021.1"/>
    <property type="molecule type" value="Genomic_DNA"/>
</dbReference>
<feature type="domain" description="Carbohydrate kinase PfkB" evidence="4">
    <location>
        <begin position="13"/>
        <end position="321"/>
    </location>
</feature>
<keyword evidence="3 5" id="KW-0418">Kinase</keyword>
<dbReference type="InterPro" id="IPR029056">
    <property type="entry name" value="Ribokinase-like"/>
</dbReference>
<evidence type="ECO:0000256" key="2">
    <source>
        <dbReference type="ARBA" id="ARBA00022679"/>
    </source>
</evidence>
<comment type="caution">
    <text evidence="5">The sequence shown here is derived from an EMBL/GenBank/DDBJ whole genome shotgun (WGS) entry which is preliminary data.</text>
</comment>
<dbReference type="GO" id="GO:0016301">
    <property type="term" value="F:kinase activity"/>
    <property type="evidence" value="ECO:0007669"/>
    <property type="project" value="UniProtKB-KW"/>
</dbReference>
<dbReference type="Gene3D" id="3.40.1190.20">
    <property type="match status" value="1"/>
</dbReference>
<dbReference type="PANTHER" id="PTHR43085:SF57">
    <property type="entry name" value="CARBOHYDRATE KINASE PFKB DOMAIN-CONTAINING PROTEIN"/>
    <property type="match status" value="1"/>
</dbReference>
<evidence type="ECO:0000256" key="3">
    <source>
        <dbReference type="ARBA" id="ARBA00022777"/>
    </source>
</evidence>
<dbReference type="PANTHER" id="PTHR43085">
    <property type="entry name" value="HEXOKINASE FAMILY MEMBER"/>
    <property type="match status" value="1"/>
</dbReference>
<dbReference type="InterPro" id="IPR050306">
    <property type="entry name" value="PfkB_Carbo_kinase"/>
</dbReference>
<evidence type="ECO:0000313" key="5">
    <source>
        <dbReference type="EMBL" id="RXZ69021.1"/>
    </source>
</evidence>
<name>A0A4Q2KZC8_9FUSO</name>